<evidence type="ECO:0000313" key="2">
    <source>
        <dbReference type="EMBL" id="MBO0452601.1"/>
    </source>
</evidence>
<accession>A0ABS3HGP2</accession>
<evidence type="ECO:0000256" key="1">
    <source>
        <dbReference type="SAM" id="Phobius"/>
    </source>
</evidence>
<gene>
    <name evidence="2" type="ORF">JZO85_09990</name>
</gene>
<dbReference type="Proteomes" id="UP000664495">
    <property type="component" value="Unassembled WGS sequence"/>
</dbReference>
<keyword evidence="1" id="KW-1133">Transmembrane helix</keyword>
<dbReference type="EMBL" id="JAFLVR010000021">
    <property type="protein sequence ID" value="MBO0452601.1"/>
    <property type="molecule type" value="Genomic_DNA"/>
</dbReference>
<keyword evidence="1" id="KW-0812">Transmembrane</keyword>
<evidence type="ECO:0008006" key="4">
    <source>
        <dbReference type="Google" id="ProtNLM"/>
    </source>
</evidence>
<organism evidence="2 3">
    <name type="scientific">Candidatus Enterococcus murrayae</name>
    <dbReference type="NCBI Taxonomy" id="2815321"/>
    <lineage>
        <taxon>Bacteria</taxon>
        <taxon>Bacillati</taxon>
        <taxon>Bacillota</taxon>
        <taxon>Bacilli</taxon>
        <taxon>Lactobacillales</taxon>
        <taxon>Enterococcaceae</taxon>
        <taxon>Enterococcus</taxon>
    </lineage>
</organism>
<evidence type="ECO:0000313" key="3">
    <source>
        <dbReference type="Proteomes" id="UP000664495"/>
    </source>
</evidence>
<feature type="transmembrane region" description="Helical" evidence="1">
    <location>
        <begin position="24"/>
        <end position="45"/>
    </location>
</feature>
<keyword evidence="1" id="KW-0472">Membrane</keyword>
<dbReference type="RefSeq" id="WP_207108374.1">
    <property type="nucleotide sequence ID" value="NZ_JAFLVR010000021.1"/>
</dbReference>
<reference evidence="2 3" key="1">
    <citation type="submission" date="2021-03" db="EMBL/GenBank/DDBJ databases">
        <title>Enterococcal diversity collection.</title>
        <authorList>
            <person name="Gilmore M.S."/>
            <person name="Schwartzman J."/>
            <person name="Van Tyne D."/>
            <person name="Martin M."/>
            <person name="Earl A.M."/>
            <person name="Manson A.L."/>
            <person name="Straub T."/>
            <person name="Salamzade R."/>
            <person name="Saavedra J."/>
            <person name="Lebreton F."/>
            <person name="Prichula J."/>
            <person name="Schaufler K."/>
            <person name="Gaca A."/>
            <person name="Sgardioli B."/>
            <person name="Wagenaar J."/>
            <person name="Strong T."/>
        </authorList>
    </citation>
    <scope>NUCLEOTIDE SEQUENCE [LARGE SCALE GENOMIC DNA]</scope>
    <source>
        <strain evidence="2 3">MJM16</strain>
    </source>
</reference>
<name>A0ABS3HGP2_9ENTE</name>
<proteinExistence type="predicted"/>
<keyword evidence="3" id="KW-1185">Reference proteome</keyword>
<protein>
    <recommendedName>
        <fullName evidence="4">Lmo0937 family membrane protein</fullName>
    </recommendedName>
</protein>
<comment type="caution">
    <text evidence="2">The sequence shown here is derived from an EMBL/GenBank/DDBJ whole genome shotgun (WGS) entry which is preliminary data.</text>
</comment>
<sequence length="48" mass="5393">MKYIIFGIEIVAIILWLLFGQKSLLSAIVGVIVIIIISQMLHGLFHAR</sequence>